<dbReference type="Pfam" id="PF00300">
    <property type="entry name" value="His_Phos_1"/>
    <property type="match status" value="1"/>
</dbReference>
<dbReference type="Gene3D" id="3.40.50.1240">
    <property type="entry name" value="Phosphoglycerate mutase-like"/>
    <property type="match status" value="1"/>
</dbReference>
<dbReference type="InterPro" id="IPR001345">
    <property type="entry name" value="PG/BPGM_mutase_AS"/>
</dbReference>
<comment type="caution">
    <text evidence="1">The sequence shown here is derived from an EMBL/GenBank/DDBJ whole genome shotgun (WGS) entry which is preliminary data.</text>
</comment>
<dbReference type="SUPFAM" id="SSF53254">
    <property type="entry name" value="Phosphoglycerate mutase-like"/>
    <property type="match status" value="1"/>
</dbReference>
<dbReference type="EMBL" id="LXLT01000034">
    <property type="protein sequence ID" value="OFD78895.1"/>
    <property type="molecule type" value="Genomic_DNA"/>
</dbReference>
<gene>
    <name evidence="1" type="ORF">BWGOE8_26110</name>
</gene>
<dbReference type="InterPro" id="IPR029033">
    <property type="entry name" value="His_PPase_superfam"/>
</dbReference>
<dbReference type="InterPro" id="IPR013078">
    <property type="entry name" value="His_Pase_superF_clade-1"/>
</dbReference>
<organism evidence="1 2">
    <name type="scientific">Bacillus mycoides</name>
    <dbReference type="NCBI Taxonomy" id="1405"/>
    <lineage>
        <taxon>Bacteria</taxon>
        <taxon>Bacillati</taxon>
        <taxon>Bacillota</taxon>
        <taxon>Bacilli</taxon>
        <taxon>Bacillales</taxon>
        <taxon>Bacillaceae</taxon>
        <taxon>Bacillus</taxon>
        <taxon>Bacillus cereus group</taxon>
    </lineage>
</organism>
<dbReference type="Proteomes" id="UP000175706">
    <property type="component" value="Unassembled WGS sequence"/>
</dbReference>
<dbReference type="GO" id="GO:0003824">
    <property type="term" value="F:catalytic activity"/>
    <property type="evidence" value="ECO:0007669"/>
    <property type="project" value="InterPro"/>
</dbReference>
<protein>
    <recommendedName>
        <fullName evidence="3">Phosphoglycerate mutase</fullName>
    </recommendedName>
</protein>
<sequence length="45" mass="5035">MTVICLVRHGETEWNAIGKLQGRENIKLNKNGKQQASITIKNNGK</sequence>
<evidence type="ECO:0008006" key="3">
    <source>
        <dbReference type="Google" id="ProtNLM"/>
    </source>
</evidence>
<name>A0A1E8B767_BACMY</name>
<accession>A0A1E8B767</accession>
<evidence type="ECO:0000313" key="2">
    <source>
        <dbReference type="Proteomes" id="UP000175706"/>
    </source>
</evidence>
<dbReference type="PROSITE" id="PS00175">
    <property type="entry name" value="PG_MUTASE"/>
    <property type="match status" value="1"/>
</dbReference>
<reference evidence="1 2" key="1">
    <citation type="submission" date="2016-05" db="EMBL/GenBank/DDBJ databases">
        <title>Bacillus thuringiensis and Bacillus weihenstephanensis as novel biocontrol agents of wilt causing Verticillium species.</title>
        <authorList>
            <person name="Hollensteiner J."/>
            <person name="Wemheuer F."/>
            <person name="Harting R."/>
            <person name="Kolarzyk A."/>
            <person name="Diaz-Valerio S."/>
            <person name="Poehlein A."/>
            <person name="Brzuszkiewicz E."/>
            <person name="Nesemann K."/>
            <person name="Braus-Stromeyer S."/>
            <person name="Braus G."/>
            <person name="Daniel R."/>
            <person name="Liesegang H."/>
        </authorList>
    </citation>
    <scope>NUCLEOTIDE SEQUENCE [LARGE SCALE GENOMIC DNA]</scope>
    <source>
        <strain evidence="1 2">GOE8</strain>
    </source>
</reference>
<dbReference type="CDD" id="cd07067">
    <property type="entry name" value="HP_PGM_like"/>
    <property type="match status" value="1"/>
</dbReference>
<proteinExistence type="predicted"/>
<evidence type="ECO:0000313" key="1">
    <source>
        <dbReference type="EMBL" id="OFD78895.1"/>
    </source>
</evidence>
<dbReference type="AlphaFoldDB" id="A0A1E8B767"/>